<keyword evidence="4 6" id="KW-1133">Transmembrane helix</keyword>
<evidence type="ECO:0000256" key="1">
    <source>
        <dbReference type="ARBA" id="ARBA00004477"/>
    </source>
</evidence>
<evidence type="ECO:0000313" key="8">
    <source>
        <dbReference type="EMBL" id="KAG6574214.1"/>
    </source>
</evidence>
<evidence type="ECO:0000256" key="6">
    <source>
        <dbReference type="RuleBase" id="RU363132"/>
    </source>
</evidence>
<evidence type="ECO:0000259" key="7">
    <source>
        <dbReference type="PROSITE" id="PS50845"/>
    </source>
</evidence>
<dbReference type="PANTHER" id="PTHR10994:SF190">
    <property type="entry name" value="RETICULON-LIKE PROTEIN"/>
    <property type="match status" value="1"/>
</dbReference>
<feature type="non-terminal residue" evidence="8">
    <location>
        <position position="1"/>
    </location>
</feature>
<protein>
    <recommendedName>
        <fullName evidence="6">Reticulon-like protein</fullName>
    </recommendedName>
</protein>
<dbReference type="InterPro" id="IPR003388">
    <property type="entry name" value="Reticulon"/>
</dbReference>
<dbReference type="GO" id="GO:0009617">
    <property type="term" value="P:response to bacterium"/>
    <property type="evidence" value="ECO:0007669"/>
    <property type="project" value="InterPro"/>
</dbReference>
<dbReference type="Pfam" id="PF02453">
    <property type="entry name" value="Reticulon"/>
    <property type="match status" value="1"/>
</dbReference>
<reference evidence="8 9" key="1">
    <citation type="journal article" date="2021" name="Hortic Res">
        <title>The domestication of Cucurbita argyrosperma as revealed by the genome of its wild relative.</title>
        <authorList>
            <person name="Barrera-Redondo J."/>
            <person name="Sanchez-de la Vega G."/>
            <person name="Aguirre-Liguori J.A."/>
            <person name="Castellanos-Morales G."/>
            <person name="Gutierrez-Guerrero Y.T."/>
            <person name="Aguirre-Dugua X."/>
            <person name="Aguirre-Planter E."/>
            <person name="Tenaillon M.I."/>
            <person name="Lira-Saade R."/>
            <person name="Eguiarte L.E."/>
        </authorList>
    </citation>
    <scope>NUCLEOTIDE SEQUENCE [LARGE SCALE GENOMIC DNA]</scope>
    <source>
        <strain evidence="8">JBR-2021</strain>
    </source>
</reference>
<keyword evidence="2 6" id="KW-0812">Transmembrane</keyword>
<feature type="transmembrane region" description="Helical" evidence="6">
    <location>
        <begin position="100"/>
        <end position="118"/>
    </location>
</feature>
<dbReference type="AlphaFoldDB" id="A0AAV6M3B3"/>
<comment type="caution">
    <text evidence="8">The sequence shown here is derived from an EMBL/GenBank/DDBJ whole genome shotgun (WGS) entry which is preliminary data.</text>
</comment>
<dbReference type="EMBL" id="JAGKQH010000018">
    <property type="protein sequence ID" value="KAG6574214.1"/>
    <property type="molecule type" value="Genomic_DNA"/>
</dbReference>
<feature type="transmembrane region" description="Helical" evidence="6">
    <location>
        <begin position="174"/>
        <end position="199"/>
    </location>
</feature>
<keyword evidence="5 6" id="KW-0472">Membrane</keyword>
<evidence type="ECO:0000256" key="5">
    <source>
        <dbReference type="ARBA" id="ARBA00023136"/>
    </source>
</evidence>
<dbReference type="GO" id="GO:0005789">
    <property type="term" value="C:endoplasmic reticulum membrane"/>
    <property type="evidence" value="ECO:0007669"/>
    <property type="project" value="UniProtKB-SubCell"/>
</dbReference>
<organism evidence="8 9">
    <name type="scientific">Cucurbita argyrosperma subsp. sororia</name>
    <dbReference type="NCBI Taxonomy" id="37648"/>
    <lineage>
        <taxon>Eukaryota</taxon>
        <taxon>Viridiplantae</taxon>
        <taxon>Streptophyta</taxon>
        <taxon>Embryophyta</taxon>
        <taxon>Tracheophyta</taxon>
        <taxon>Spermatophyta</taxon>
        <taxon>Magnoliopsida</taxon>
        <taxon>eudicotyledons</taxon>
        <taxon>Gunneridae</taxon>
        <taxon>Pentapetalae</taxon>
        <taxon>rosids</taxon>
        <taxon>fabids</taxon>
        <taxon>Cucurbitales</taxon>
        <taxon>Cucurbitaceae</taxon>
        <taxon>Cucurbiteae</taxon>
        <taxon>Cucurbita</taxon>
    </lineage>
</organism>
<accession>A0AAV6M3B3</accession>
<evidence type="ECO:0000256" key="2">
    <source>
        <dbReference type="ARBA" id="ARBA00022692"/>
    </source>
</evidence>
<dbReference type="PANTHER" id="PTHR10994">
    <property type="entry name" value="RETICULON"/>
    <property type="match status" value="1"/>
</dbReference>
<dbReference type="InterPro" id="IPR045064">
    <property type="entry name" value="Reticulon-like"/>
</dbReference>
<evidence type="ECO:0000256" key="3">
    <source>
        <dbReference type="ARBA" id="ARBA00022824"/>
    </source>
</evidence>
<proteinExistence type="predicted"/>
<feature type="transmembrane region" description="Helical" evidence="6">
    <location>
        <begin position="76"/>
        <end position="93"/>
    </location>
</feature>
<evidence type="ECO:0000256" key="4">
    <source>
        <dbReference type="ARBA" id="ARBA00022989"/>
    </source>
</evidence>
<dbReference type="Proteomes" id="UP000685013">
    <property type="component" value="Chromosome 18"/>
</dbReference>
<name>A0AAV6M3B3_9ROSI</name>
<keyword evidence="3 6" id="KW-0256">Endoplasmic reticulum</keyword>
<keyword evidence="9" id="KW-1185">Reference proteome</keyword>
<feature type="domain" description="Reticulon" evidence="7">
    <location>
        <begin position="64"/>
        <end position="234"/>
    </location>
</feature>
<comment type="subcellular location">
    <subcellularLocation>
        <location evidence="1 6">Endoplasmic reticulum membrane</location>
        <topology evidence="1 6">Multi-pass membrane protein</topology>
    </subcellularLocation>
</comment>
<gene>
    <name evidence="8" type="primary">RTNLB5</name>
    <name evidence="8" type="ORF">SDJN03_28101</name>
</gene>
<sequence length="308" mass="34993">MADQPRERDSVIDKISDKIGDCISSSSSDSDDGLHSKIDAVKSRVFRLFGRDKPVHTVLGGGKPADVFLWRNKKNSAGILGVATALWIVFELIEYQLITLVCHLLILLLAIMFLWSYANTFINKTPPQIPDMKLPEVCFLQFVSALRIEINRAISILRGIACGRDLKKFLSVFLGLWVLSVVGSWCNFLTLLYISIVLLHTVPVFYEKYEDQVDPLAEKAWIEFKKQYAVFDAKPAVLHMKLSTYIRFRLFFFFHLSSVPLHWCLDEVCYLEGINDCSVVFFEGNDDYKGNSISVAFYAIVALAQDIE</sequence>
<dbReference type="PROSITE" id="PS50845">
    <property type="entry name" value="RETICULON"/>
    <property type="match status" value="1"/>
</dbReference>
<evidence type="ECO:0000313" key="9">
    <source>
        <dbReference type="Proteomes" id="UP000685013"/>
    </source>
</evidence>